<accession>X0XRP0</accession>
<gene>
    <name evidence="1" type="ORF">S01H1_80195</name>
</gene>
<dbReference type="AlphaFoldDB" id="X0XRP0"/>
<sequence length="179" mass="21054">MRQSSFQETPAKRMVREKWNTPFLKYLHEKYGIKYRYMGFPGTELTDIKLWKEMIEWVVAFELPAPAPDERIWIEKLRTNLRKLGVPGIAYYGSFEQVVVLREDLDGLAYEQDRVITLYNLDFCDEICSKVSTPNAGKELLRFEALRQILQDQKECYVTKSGPSYFIILLTVRNQIKGE</sequence>
<organism evidence="1">
    <name type="scientific">marine sediment metagenome</name>
    <dbReference type="NCBI Taxonomy" id="412755"/>
    <lineage>
        <taxon>unclassified sequences</taxon>
        <taxon>metagenomes</taxon>
        <taxon>ecological metagenomes</taxon>
    </lineage>
</organism>
<proteinExistence type="predicted"/>
<reference evidence="1" key="1">
    <citation type="journal article" date="2014" name="Front. Microbiol.">
        <title>High frequency of phylogenetically diverse reductive dehalogenase-homologous genes in deep subseafloor sedimentary metagenomes.</title>
        <authorList>
            <person name="Kawai M."/>
            <person name="Futagami T."/>
            <person name="Toyoda A."/>
            <person name="Takaki Y."/>
            <person name="Nishi S."/>
            <person name="Hori S."/>
            <person name="Arai W."/>
            <person name="Tsubouchi T."/>
            <person name="Morono Y."/>
            <person name="Uchiyama I."/>
            <person name="Ito T."/>
            <person name="Fujiyama A."/>
            <person name="Inagaki F."/>
            <person name="Takami H."/>
        </authorList>
    </citation>
    <scope>NUCLEOTIDE SEQUENCE</scope>
    <source>
        <strain evidence="1">Expedition CK06-06</strain>
    </source>
</reference>
<dbReference type="EMBL" id="BARS01054128">
    <property type="protein sequence ID" value="GAG45864.1"/>
    <property type="molecule type" value="Genomic_DNA"/>
</dbReference>
<protein>
    <submittedName>
        <fullName evidence="1">Uncharacterized protein</fullName>
    </submittedName>
</protein>
<evidence type="ECO:0000313" key="1">
    <source>
        <dbReference type="EMBL" id="GAG45864.1"/>
    </source>
</evidence>
<name>X0XRP0_9ZZZZ</name>
<comment type="caution">
    <text evidence="1">The sequence shown here is derived from an EMBL/GenBank/DDBJ whole genome shotgun (WGS) entry which is preliminary data.</text>
</comment>
<feature type="non-terminal residue" evidence="1">
    <location>
        <position position="179"/>
    </location>
</feature>